<name>A0AAV5UES7_9BILA</name>
<dbReference type="AlphaFoldDB" id="A0AAV5UES7"/>
<organism evidence="1 2">
    <name type="scientific">Pristionchus entomophagus</name>
    <dbReference type="NCBI Taxonomy" id="358040"/>
    <lineage>
        <taxon>Eukaryota</taxon>
        <taxon>Metazoa</taxon>
        <taxon>Ecdysozoa</taxon>
        <taxon>Nematoda</taxon>
        <taxon>Chromadorea</taxon>
        <taxon>Rhabditida</taxon>
        <taxon>Rhabditina</taxon>
        <taxon>Diplogasteromorpha</taxon>
        <taxon>Diplogasteroidea</taxon>
        <taxon>Neodiplogasteridae</taxon>
        <taxon>Pristionchus</taxon>
    </lineage>
</organism>
<dbReference type="Proteomes" id="UP001432027">
    <property type="component" value="Unassembled WGS sequence"/>
</dbReference>
<protein>
    <submittedName>
        <fullName evidence="1">Uncharacterized protein</fullName>
    </submittedName>
</protein>
<accession>A0AAV5UES7</accession>
<keyword evidence="2" id="KW-1185">Reference proteome</keyword>
<feature type="non-terminal residue" evidence="1">
    <location>
        <position position="205"/>
    </location>
</feature>
<reference evidence="1" key="1">
    <citation type="submission" date="2023-10" db="EMBL/GenBank/DDBJ databases">
        <title>Genome assembly of Pristionchus species.</title>
        <authorList>
            <person name="Yoshida K."/>
            <person name="Sommer R.J."/>
        </authorList>
    </citation>
    <scope>NUCLEOTIDE SEQUENCE</scope>
    <source>
        <strain evidence="1">RS0144</strain>
    </source>
</reference>
<evidence type="ECO:0000313" key="2">
    <source>
        <dbReference type="Proteomes" id="UP001432027"/>
    </source>
</evidence>
<feature type="non-terminal residue" evidence="1">
    <location>
        <position position="1"/>
    </location>
</feature>
<evidence type="ECO:0000313" key="1">
    <source>
        <dbReference type="EMBL" id="GMT04842.1"/>
    </source>
</evidence>
<dbReference type="EMBL" id="BTSX01000006">
    <property type="protein sequence ID" value="GMT04842.1"/>
    <property type="molecule type" value="Genomic_DNA"/>
</dbReference>
<gene>
    <name evidence="1" type="ORF">PENTCL1PPCAC_27016</name>
</gene>
<comment type="caution">
    <text evidence="1">The sequence shown here is derived from an EMBL/GenBank/DDBJ whole genome shotgun (WGS) entry which is preliminary data.</text>
</comment>
<proteinExistence type="predicted"/>
<sequence>DNNTSETARFPFTIWIVTIDKLMPVYDAKSMNGLISPENTIAYGGLTVLNAEPFYNMYSFTMRPYTYMQFSTCGYDAFLKDYQIIKIETFDYGPSSFISLSTPILTLFTESFSVNTTFSFTFDKENRFGVHTLNTLSTVSVLSPDWLNSTQSFPYEYPLTSFLNNSFKFSEKRVMIIQITASGFLPEENLVVQAGTQHDETYETW</sequence>